<dbReference type="AlphaFoldDB" id="A0A5C9A0B1"/>
<name>A0A5C9A0B1_9GAMM</name>
<evidence type="ECO:0000313" key="3">
    <source>
        <dbReference type="Proteomes" id="UP000321933"/>
    </source>
</evidence>
<feature type="region of interest" description="Disordered" evidence="1">
    <location>
        <begin position="1"/>
        <end position="30"/>
    </location>
</feature>
<dbReference type="OrthoDB" id="7513489at2"/>
<dbReference type="Pfam" id="PF11769">
    <property type="entry name" value="DUF3313"/>
    <property type="match status" value="1"/>
</dbReference>
<dbReference type="EMBL" id="VRYZ01000002">
    <property type="protein sequence ID" value="TXS93322.1"/>
    <property type="molecule type" value="Genomic_DNA"/>
</dbReference>
<proteinExistence type="predicted"/>
<sequence>MAPASPSTTPAMSAPSSRALPPMTPGGLAGLFRARSTKHQTIQVPYPGPGNCPGFFLHFSRKAFDSDMDPVMIRFSAEWALMTFEASSQPARGGALASDWATLGITGLNLPQRSGRSRRCVQPFITQEIKKMNRFAALTTSLAAGVLLSACAGMESAPPAESYDGLQLVPDTQFGEVYKKPGADISGYKEYGVTPCSVAFRKNWLRDQNDDRIDLSNRVTQKDVDRIKTAMGEACEEKFREALAESPAYNVVEEFTPGEQVLVLRPAIINLDINAPDVRTAGISRTYTTTSGEMTLLLELVDATTDEVLVRIVDRQRDFEDNYLTWTNSVTNKADADRILRRWAKELRDGLDKVTAGS</sequence>
<evidence type="ECO:0000256" key="1">
    <source>
        <dbReference type="SAM" id="MobiDB-lite"/>
    </source>
</evidence>
<reference evidence="2 3" key="1">
    <citation type="submission" date="2019-08" db="EMBL/GenBank/DDBJ databases">
        <title>Parahaliea maris sp. nov., isolated from the surface seawater.</title>
        <authorList>
            <person name="Liu Y."/>
        </authorList>
    </citation>
    <scope>NUCLEOTIDE SEQUENCE [LARGE SCALE GENOMIC DNA]</scope>
    <source>
        <strain evidence="2 3">S2-26</strain>
    </source>
</reference>
<evidence type="ECO:0000313" key="2">
    <source>
        <dbReference type="EMBL" id="TXS93322.1"/>
    </source>
</evidence>
<organism evidence="2 3">
    <name type="scientific">Parahaliea aestuarii</name>
    <dbReference type="NCBI Taxonomy" id="1852021"/>
    <lineage>
        <taxon>Bacteria</taxon>
        <taxon>Pseudomonadati</taxon>
        <taxon>Pseudomonadota</taxon>
        <taxon>Gammaproteobacteria</taxon>
        <taxon>Cellvibrionales</taxon>
        <taxon>Halieaceae</taxon>
        <taxon>Parahaliea</taxon>
    </lineage>
</organism>
<keyword evidence="3" id="KW-1185">Reference proteome</keyword>
<dbReference type="InterPro" id="IPR021747">
    <property type="entry name" value="DUF3313"/>
</dbReference>
<gene>
    <name evidence="2" type="ORF">FVW59_05645</name>
</gene>
<dbReference type="Proteomes" id="UP000321933">
    <property type="component" value="Unassembled WGS sequence"/>
</dbReference>
<feature type="compositionally biased region" description="Low complexity" evidence="1">
    <location>
        <begin position="1"/>
        <end position="17"/>
    </location>
</feature>
<accession>A0A5C9A0B1</accession>
<comment type="caution">
    <text evidence="2">The sequence shown here is derived from an EMBL/GenBank/DDBJ whole genome shotgun (WGS) entry which is preliminary data.</text>
</comment>
<protein>
    <submittedName>
        <fullName evidence="2">DUF3313 domain-containing protein</fullName>
    </submittedName>
</protein>